<dbReference type="Proteomes" id="UP000593932">
    <property type="component" value="Chromosome"/>
</dbReference>
<dbReference type="SMART" id="SM00054">
    <property type="entry name" value="EFh"/>
    <property type="match status" value="3"/>
</dbReference>
<dbReference type="Pfam" id="PF13202">
    <property type="entry name" value="EF-hand_5"/>
    <property type="match status" value="4"/>
</dbReference>
<evidence type="ECO:0000313" key="6">
    <source>
        <dbReference type="EMBL" id="QOW21489.1"/>
    </source>
</evidence>
<feature type="region of interest" description="Disordered" evidence="3">
    <location>
        <begin position="25"/>
        <end position="45"/>
    </location>
</feature>
<evidence type="ECO:0000256" key="3">
    <source>
        <dbReference type="SAM" id="MobiDB-lite"/>
    </source>
</evidence>
<dbReference type="SUPFAM" id="SSF47473">
    <property type="entry name" value="EF-hand"/>
    <property type="match status" value="1"/>
</dbReference>
<dbReference type="InterPro" id="IPR011992">
    <property type="entry name" value="EF-hand-dom_pair"/>
</dbReference>
<accession>A0A7S6UJP2</accession>
<feature type="compositionally biased region" description="Basic and acidic residues" evidence="3">
    <location>
        <begin position="76"/>
        <end position="86"/>
    </location>
</feature>
<dbReference type="InterPro" id="IPR018247">
    <property type="entry name" value="EF_Hand_1_Ca_BS"/>
</dbReference>
<dbReference type="Pfam" id="PF13499">
    <property type="entry name" value="EF-hand_7"/>
    <property type="match status" value="1"/>
</dbReference>
<gene>
    <name evidence="6" type="ORF">INQ42_09555</name>
</gene>
<dbReference type="EMBL" id="CP063657">
    <property type="protein sequence ID" value="QOW21489.1"/>
    <property type="molecule type" value="Genomic_DNA"/>
</dbReference>
<feature type="chain" id="PRO_5047079176" evidence="4">
    <location>
        <begin position="24"/>
        <end position="230"/>
    </location>
</feature>
<feature type="signal peptide" evidence="4">
    <location>
        <begin position="1"/>
        <end position="23"/>
    </location>
</feature>
<organism evidence="6 7">
    <name type="scientific">Novilysobacter avium</name>
    <dbReference type="NCBI Taxonomy" id="2781023"/>
    <lineage>
        <taxon>Bacteria</taxon>
        <taxon>Pseudomonadati</taxon>
        <taxon>Pseudomonadota</taxon>
        <taxon>Gammaproteobacteria</taxon>
        <taxon>Lysobacterales</taxon>
        <taxon>Lysobacteraceae</taxon>
        <taxon>Novilysobacter</taxon>
    </lineage>
</organism>
<dbReference type="PROSITE" id="PS50222">
    <property type="entry name" value="EF_HAND_2"/>
    <property type="match status" value="2"/>
</dbReference>
<keyword evidence="4" id="KW-0732">Signal</keyword>
<reference evidence="6 7" key="1">
    <citation type="submission" date="2020-10" db="EMBL/GenBank/DDBJ databases">
        <title>complete genome sequencing of Lysobacter sp. H23M41.</title>
        <authorList>
            <person name="Bae J.-W."/>
            <person name="Lee S.-Y."/>
        </authorList>
    </citation>
    <scope>NUCLEOTIDE SEQUENCE [LARGE SCALE GENOMIC DNA]</scope>
    <source>
        <strain evidence="6 7">H23M41</strain>
    </source>
</reference>
<sequence length="230" mass="25728">MKHPMIRMSALAVAVLVAGAALASPQAATDKAGAESPRHDRWLSLDANKDGVIDRNEAARHPRLVENFDRLDRNSDGKLERSELQRSHARRGSRRGHDGERGGRMGHWGGHGGMARHIALDADGDGRISKLEAEGSRLAERFAEIDTNKDGYLVRSELQADGDRRRAEFQRKAAERFDQRFKEADSNGDGRLSRAEYEAAWPGKAKMFAFLDEDRDGYLTREDLAPRRGR</sequence>
<evidence type="ECO:0000259" key="5">
    <source>
        <dbReference type="PROSITE" id="PS50222"/>
    </source>
</evidence>
<dbReference type="PANTHER" id="PTHR10827">
    <property type="entry name" value="RETICULOCALBIN"/>
    <property type="match status" value="1"/>
</dbReference>
<evidence type="ECO:0000256" key="4">
    <source>
        <dbReference type="SAM" id="SignalP"/>
    </source>
</evidence>
<proteinExistence type="predicted"/>
<evidence type="ECO:0000256" key="1">
    <source>
        <dbReference type="ARBA" id="ARBA00022723"/>
    </source>
</evidence>
<dbReference type="RefSeq" id="WP_194034060.1">
    <property type="nucleotide sequence ID" value="NZ_CP063657.1"/>
</dbReference>
<name>A0A7S6UJP2_9GAMM</name>
<dbReference type="InterPro" id="IPR002048">
    <property type="entry name" value="EF_hand_dom"/>
</dbReference>
<protein>
    <submittedName>
        <fullName evidence="6">EF-hand domain-containing protein</fullName>
    </submittedName>
</protein>
<evidence type="ECO:0000256" key="2">
    <source>
        <dbReference type="ARBA" id="ARBA00022737"/>
    </source>
</evidence>
<evidence type="ECO:0000313" key="7">
    <source>
        <dbReference type="Proteomes" id="UP000593932"/>
    </source>
</evidence>
<keyword evidence="7" id="KW-1185">Reference proteome</keyword>
<feature type="compositionally biased region" description="Basic and acidic residues" evidence="3">
    <location>
        <begin position="32"/>
        <end position="45"/>
    </location>
</feature>
<keyword evidence="1" id="KW-0479">Metal-binding</keyword>
<dbReference type="PANTHER" id="PTHR10827:SF98">
    <property type="entry name" value="45 KDA CALCIUM-BINDING PROTEIN"/>
    <property type="match status" value="1"/>
</dbReference>
<feature type="domain" description="EF-hand" evidence="5">
    <location>
        <begin position="172"/>
        <end position="207"/>
    </location>
</feature>
<keyword evidence="2" id="KW-0677">Repeat</keyword>
<feature type="domain" description="EF-hand" evidence="5">
    <location>
        <begin position="59"/>
        <end position="94"/>
    </location>
</feature>
<dbReference type="Gene3D" id="1.10.238.10">
    <property type="entry name" value="EF-hand"/>
    <property type="match status" value="3"/>
</dbReference>
<feature type="region of interest" description="Disordered" evidence="3">
    <location>
        <begin position="76"/>
        <end position="112"/>
    </location>
</feature>
<dbReference type="PROSITE" id="PS00018">
    <property type="entry name" value="EF_HAND_1"/>
    <property type="match status" value="3"/>
</dbReference>